<proteinExistence type="predicted"/>
<dbReference type="SUPFAM" id="SSF46689">
    <property type="entry name" value="Homeodomain-like"/>
    <property type="match status" value="2"/>
</dbReference>
<dbReference type="Gene3D" id="1.10.10.60">
    <property type="entry name" value="Homeodomain-like"/>
    <property type="match status" value="1"/>
</dbReference>
<gene>
    <name evidence="6" type="ORF">ACFQ3U_08260</name>
</gene>
<keyword evidence="7" id="KW-1185">Reference proteome</keyword>
<evidence type="ECO:0000313" key="6">
    <source>
        <dbReference type="EMBL" id="MFD1201884.1"/>
    </source>
</evidence>
<name>A0ABW3TNS0_9MICO</name>
<evidence type="ECO:0000256" key="1">
    <source>
        <dbReference type="ARBA" id="ARBA00023015"/>
    </source>
</evidence>
<dbReference type="EMBL" id="JBHTLY010000003">
    <property type="protein sequence ID" value="MFD1201884.1"/>
    <property type="molecule type" value="Genomic_DNA"/>
</dbReference>
<sequence length="330" mass="34691">MLVTQSAPLDSSSLGAPRDAPHDASLGAPLSAPHSAPLDTLLERIDVAVTRTNRVGLRAGRRLTTPAGANTLVYVVEGELRGEPATSCSTDPEREGAVVARGHVTGFPAGAALLTTGTSAFAFDALSDATLVVVTVELNEAGLRLRQLVPDPLTITDFARLDPAVSSLASNMGDLGTPEPVVPLVGGGEIVCRLMARTLLLGVLRAWVSAGCAPRGWAARVADPHLDPVITAIHSDPGRDWSVDALASLGTMSRSALSRRFRELLGASPGQYITGVRMEDAKRRLARGASVTQTSRELGYASDEGFSRAFRRHTGVPPSRWRVGAPNTRD</sequence>
<protein>
    <submittedName>
        <fullName evidence="6">Helix-turn-helix transcriptional regulator</fullName>
    </submittedName>
</protein>
<organism evidence="6 7">
    <name type="scientific">Leucobacter albus</name>
    <dbReference type="NCBI Taxonomy" id="272210"/>
    <lineage>
        <taxon>Bacteria</taxon>
        <taxon>Bacillati</taxon>
        <taxon>Actinomycetota</taxon>
        <taxon>Actinomycetes</taxon>
        <taxon>Micrococcales</taxon>
        <taxon>Microbacteriaceae</taxon>
        <taxon>Leucobacter</taxon>
    </lineage>
</organism>
<keyword evidence="2" id="KW-0238">DNA-binding</keyword>
<feature type="domain" description="HTH araC/xylS-type" evidence="5">
    <location>
        <begin position="227"/>
        <end position="324"/>
    </location>
</feature>
<dbReference type="InterPro" id="IPR018062">
    <property type="entry name" value="HTH_AraC-typ_CS"/>
</dbReference>
<evidence type="ECO:0000313" key="7">
    <source>
        <dbReference type="Proteomes" id="UP001597181"/>
    </source>
</evidence>
<reference evidence="7" key="1">
    <citation type="journal article" date="2019" name="Int. J. Syst. Evol. Microbiol.">
        <title>The Global Catalogue of Microorganisms (GCM) 10K type strain sequencing project: providing services to taxonomists for standard genome sequencing and annotation.</title>
        <authorList>
            <consortium name="The Broad Institute Genomics Platform"/>
            <consortium name="The Broad Institute Genome Sequencing Center for Infectious Disease"/>
            <person name="Wu L."/>
            <person name="Ma J."/>
        </authorList>
    </citation>
    <scope>NUCLEOTIDE SEQUENCE [LARGE SCALE GENOMIC DNA]</scope>
    <source>
        <strain evidence="7">CCUG 50213</strain>
    </source>
</reference>
<feature type="compositionally biased region" description="Polar residues" evidence="4">
    <location>
        <begin position="1"/>
        <end position="14"/>
    </location>
</feature>
<accession>A0ABW3TNS0</accession>
<dbReference type="Pfam" id="PF12833">
    <property type="entry name" value="HTH_18"/>
    <property type="match status" value="1"/>
</dbReference>
<dbReference type="PANTHER" id="PTHR46796:SF7">
    <property type="entry name" value="ARAC FAMILY TRANSCRIPTIONAL REGULATOR"/>
    <property type="match status" value="1"/>
</dbReference>
<dbReference type="SMART" id="SM00342">
    <property type="entry name" value="HTH_ARAC"/>
    <property type="match status" value="1"/>
</dbReference>
<feature type="region of interest" description="Disordered" evidence="4">
    <location>
        <begin position="1"/>
        <end position="31"/>
    </location>
</feature>
<keyword evidence="3" id="KW-0804">Transcription</keyword>
<evidence type="ECO:0000256" key="2">
    <source>
        <dbReference type="ARBA" id="ARBA00023125"/>
    </source>
</evidence>
<evidence type="ECO:0000256" key="3">
    <source>
        <dbReference type="ARBA" id="ARBA00023163"/>
    </source>
</evidence>
<dbReference type="InterPro" id="IPR009057">
    <property type="entry name" value="Homeodomain-like_sf"/>
</dbReference>
<keyword evidence="1" id="KW-0805">Transcription regulation</keyword>
<dbReference type="PANTHER" id="PTHR46796">
    <property type="entry name" value="HTH-TYPE TRANSCRIPTIONAL ACTIVATOR RHAS-RELATED"/>
    <property type="match status" value="1"/>
</dbReference>
<evidence type="ECO:0000256" key="4">
    <source>
        <dbReference type="SAM" id="MobiDB-lite"/>
    </source>
</evidence>
<dbReference type="Proteomes" id="UP001597181">
    <property type="component" value="Unassembled WGS sequence"/>
</dbReference>
<dbReference type="PROSITE" id="PS00041">
    <property type="entry name" value="HTH_ARAC_FAMILY_1"/>
    <property type="match status" value="1"/>
</dbReference>
<dbReference type="InterPro" id="IPR050204">
    <property type="entry name" value="AraC_XylS_family_regulators"/>
</dbReference>
<dbReference type="PROSITE" id="PS01124">
    <property type="entry name" value="HTH_ARAC_FAMILY_2"/>
    <property type="match status" value="1"/>
</dbReference>
<dbReference type="RefSeq" id="WP_343959910.1">
    <property type="nucleotide sequence ID" value="NZ_BAAAKZ010000004.1"/>
</dbReference>
<dbReference type="InterPro" id="IPR018060">
    <property type="entry name" value="HTH_AraC"/>
</dbReference>
<comment type="caution">
    <text evidence="6">The sequence shown here is derived from an EMBL/GenBank/DDBJ whole genome shotgun (WGS) entry which is preliminary data.</text>
</comment>
<evidence type="ECO:0000259" key="5">
    <source>
        <dbReference type="PROSITE" id="PS01124"/>
    </source>
</evidence>